<feature type="transmembrane region" description="Helical" evidence="5">
    <location>
        <begin position="88"/>
        <end position="109"/>
    </location>
</feature>
<evidence type="ECO:0000313" key="7">
    <source>
        <dbReference type="EMBL" id="VYT99969.1"/>
    </source>
</evidence>
<gene>
    <name evidence="7" type="primary">yidG_1</name>
    <name evidence="7" type="ORF">EMLFYP7_01154</name>
</gene>
<proteinExistence type="predicted"/>
<evidence type="ECO:0000256" key="2">
    <source>
        <dbReference type="ARBA" id="ARBA00022692"/>
    </source>
</evidence>
<dbReference type="EMBL" id="CACRTZ010000005">
    <property type="protein sequence ID" value="VYT99969.1"/>
    <property type="molecule type" value="Genomic_DNA"/>
</dbReference>
<keyword evidence="4 5" id="KW-0472">Membrane</keyword>
<organism evidence="7">
    <name type="scientific">Phytobacter massiliensis</name>
    <dbReference type="NCBI Taxonomy" id="1485952"/>
    <lineage>
        <taxon>Bacteria</taxon>
        <taxon>Pseudomonadati</taxon>
        <taxon>Pseudomonadota</taxon>
        <taxon>Gammaproteobacteria</taxon>
        <taxon>Enterobacterales</taxon>
        <taxon>Enterobacteriaceae</taxon>
        <taxon>Phytobacter</taxon>
    </lineage>
</organism>
<reference evidence="7" key="1">
    <citation type="submission" date="2019-11" db="EMBL/GenBank/DDBJ databases">
        <authorList>
            <person name="Feng L."/>
        </authorList>
    </citation>
    <scope>NUCLEOTIDE SEQUENCE</scope>
    <source>
        <strain evidence="7">EMassiliensisLFYP7</strain>
    </source>
</reference>
<sequence>MTPVLRARDPGLQPERTALSWQRTAFSSLVLALVILRSGYGRGSLLLICLGYVSVAFSAVLIITSYRRQKILVTECPLASLESQRTKGLICASLLLNAVAVIIEGVLALC</sequence>
<evidence type="ECO:0000256" key="3">
    <source>
        <dbReference type="ARBA" id="ARBA00022989"/>
    </source>
</evidence>
<dbReference type="RefSeq" id="WP_044180313.1">
    <property type="nucleotide sequence ID" value="NZ_CABKSF010000002.1"/>
</dbReference>
<dbReference type="OrthoDB" id="3701077at2"/>
<evidence type="ECO:0000256" key="5">
    <source>
        <dbReference type="SAM" id="Phobius"/>
    </source>
</evidence>
<dbReference type="AlphaFoldDB" id="A0A6N3B5M1"/>
<keyword evidence="3 5" id="KW-1133">Transmembrane helix</keyword>
<keyword evidence="2 5" id="KW-0812">Transmembrane</keyword>
<evidence type="ECO:0000256" key="4">
    <source>
        <dbReference type="ARBA" id="ARBA00023136"/>
    </source>
</evidence>
<evidence type="ECO:0000259" key="6">
    <source>
        <dbReference type="Pfam" id="PF02656"/>
    </source>
</evidence>
<dbReference type="Pfam" id="PF02656">
    <property type="entry name" value="DUF202"/>
    <property type="match status" value="1"/>
</dbReference>
<comment type="subcellular location">
    <subcellularLocation>
        <location evidence="1">Endomembrane system</location>
        <topology evidence="1">Multi-pass membrane protein</topology>
    </subcellularLocation>
</comment>
<name>A0A6N3B5M1_9ENTR</name>
<dbReference type="InterPro" id="IPR003807">
    <property type="entry name" value="DUF202"/>
</dbReference>
<dbReference type="GO" id="GO:0012505">
    <property type="term" value="C:endomembrane system"/>
    <property type="evidence" value="ECO:0007669"/>
    <property type="project" value="UniProtKB-SubCell"/>
</dbReference>
<evidence type="ECO:0000256" key="1">
    <source>
        <dbReference type="ARBA" id="ARBA00004127"/>
    </source>
</evidence>
<accession>A0A6N3B5M1</accession>
<feature type="transmembrane region" description="Helical" evidence="5">
    <location>
        <begin position="45"/>
        <end position="67"/>
    </location>
</feature>
<protein>
    <submittedName>
        <fullName evidence="7">Inner membrane protein YidG</fullName>
    </submittedName>
</protein>
<feature type="domain" description="DUF202" evidence="6">
    <location>
        <begin position="9"/>
        <end position="68"/>
    </location>
</feature>